<dbReference type="InterPro" id="IPR013087">
    <property type="entry name" value="Znf_C2H2_type"/>
</dbReference>
<dbReference type="GO" id="GO:0008270">
    <property type="term" value="F:zinc ion binding"/>
    <property type="evidence" value="ECO:0007669"/>
    <property type="project" value="UniProtKB-KW"/>
</dbReference>
<evidence type="ECO:0000256" key="5">
    <source>
        <dbReference type="ARBA" id="ARBA00022833"/>
    </source>
</evidence>
<keyword evidence="13" id="KW-1185">Reference proteome</keyword>
<feature type="compositionally biased region" description="Low complexity" evidence="10">
    <location>
        <begin position="22"/>
        <end position="49"/>
    </location>
</feature>
<feature type="compositionally biased region" description="Low complexity" evidence="10">
    <location>
        <begin position="385"/>
        <end position="397"/>
    </location>
</feature>
<evidence type="ECO:0000256" key="9">
    <source>
        <dbReference type="PROSITE-ProRule" id="PRU00042"/>
    </source>
</evidence>
<dbReference type="GO" id="GO:0000978">
    <property type="term" value="F:RNA polymerase II cis-regulatory region sequence-specific DNA binding"/>
    <property type="evidence" value="ECO:0007669"/>
    <property type="project" value="InterPro"/>
</dbReference>
<dbReference type="EMBL" id="MU863658">
    <property type="protein sequence ID" value="KAK4098552.1"/>
    <property type="molecule type" value="Genomic_DNA"/>
</dbReference>
<feature type="domain" description="C2H2-type" evidence="11">
    <location>
        <begin position="139"/>
        <end position="169"/>
    </location>
</feature>
<evidence type="ECO:0000256" key="1">
    <source>
        <dbReference type="ARBA" id="ARBA00004123"/>
    </source>
</evidence>
<sequence>MAAAFRPVNNPLPAPDPGGEYAASTTMTPRPTTAPAQPTTPQDEAATPTRASFGAGVLASQRPLPSSPFPESVQVPDPPTPAHNREHSQRLRTSKEPDDVDMDDSDGEATAMDDGAASDEEESVNADGTKSKKKKSQRFYCTDYPPCNLSFTRSEHLARHIRKHTGERPFQCHCSRRFSRLDNLRQHAQTVHLNEEIPMDSLAATGTRFQRQIRTDRVRQPGRARASTSGSIGPGARGHSKSLSTSSITSVSSIASGYGGSDARRRPPPLVMADPRARLPLESFRGSDGQFYRPPSPGDFSTPTSATFSTGQNSPRWGSVMSPSSSHSRPHSMYAGSRTPGRRLSVPSGGSPFQSPHGPGLRGAPFGSPSLNSSNAGAFSPSQGSLLASPTTSTSTWSRRDSFSSANDEAWRRRTWHPDIRDYNGASRLSQVITPSEFPPDTVAPHPPNSANQNPPLRLPGIESFDEIVPLPPPRNPSPMMVDSEVRRPPPPPLAVPTSEYGRDDRRGLAPQWDVNLHRGLTRLDINNTPPRDSAGAWASEANQALLARAEQARVRFEPEVNTVPAPPANAPPPPPSYLGLRHQHTVSAPSFSNPRESRRHGWYNGPLAAAHLAGETIHEGRLHVDRIVHPNISSFQGFPAREQGPPVAHPHHHQPQQQHQQQQQTQQQQQQEQVGMPLVERMERAERMERMERIPERPPPPPPNHHPHHQHQGAGAESPESMKRLEALVAVATGQGPVATAY</sequence>
<evidence type="ECO:0000256" key="6">
    <source>
        <dbReference type="ARBA" id="ARBA00023015"/>
    </source>
</evidence>
<gene>
    <name evidence="12" type="ORF">N658DRAFT_509529</name>
</gene>
<name>A0AAN6PV65_9PEZI</name>
<feature type="region of interest" description="Disordered" evidence="10">
    <location>
        <begin position="690"/>
        <end position="726"/>
    </location>
</feature>
<feature type="compositionally biased region" description="Acidic residues" evidence="10">
    <location>
        <begin position="98"/>
        <end position="107"/>
    </location>
</feature>
<evidence type="ECO:0000256" key="10">
    <source>
        <dbReference type="SAM" id="MobiDB-lite"/>
    </source>
</evidence>
<feature type="region of interest" description="Disordered" evidence="10">
    <location>
        <begin position="433"/>
        <end position="507"/>
    </location>
</feature>
<comment type="subcellular location">
    <subcellularLocation>
        <location evidence="1">Nucleus</location>
    </subcellularLocation>
</comment>
<dbReference type="PANTHER" id="PTHR40626">
    <property type="entry name" value="MIP31509P"/>
    <property type="match status" value="1"/>
</dbReference>
<evidence type="ECO:0000256" key="2">
    <source>
        <dbReference type="ARBA" id="ARBA00022723"/>
    </source>
</evidence>
<keyword evidence="7" id="KW-0804">Transcription</keyword>
<evidence type="ECO:0000256" key="3">
    <source>
        <dbReference type="ARBA" id="ARBA00022737"/>
    </source>
</evidence>
<dbReference type="SUPFAM" id="SSF57667">
    <property type="entry name" value="beta-beta-alpha zinc fingers"/>
    <property type="match status" value="1"/>
</dbReference>
<dbReference type="GO" id="GO:0051701">
    <property type="term" value="P:biological process involved in interaction with host"/>
    <property type="evidence" value="ECO:0007669"/>
    <property type="project" value="UniProtKB-ARBA"/>
</dbReference>
<feature type="compositionally biased region" description="Basic and acidic residues" evidence="10">
    <location>
        <begin position="83"/>
        <end position="97"/>
    </location>
</feature>
<feature type="compositionally biased region" description="Polar residues" evidence="10">
    <location>
        <begin position="299"/>
        <end position="316"/>
    </location>
</feature>
<reference evidence="12" key="1">
    <citation type="journal article" date="2023" name="Mol. Phylogenet. Evol.">
        <title>Genome-scale phylogeny and comparative genomics of the fungal order Sordariales.</title>
        <authorList>
            <person name="Hensen N."/>
            <person name="Bonometti L."/>
            <person name="Westerberg I."/>
            <person name="Brannstrom I.O."/>
            <person name="Guillou S."/>
            <person name="Cros-Aarteil S."/>
            <person name="Calhoun S."/>
            <person name="Haridas S."/>
            <person name="Kuo A."/>
            <person name="Mondo S."/>
            <person name="Pangilinan J."/>
            <person name="Riley R."/>
            <person name="LaButti K."/>
            <person name="Andreopoulos B."/>
            <person name="Lipzen A."/>
            <person name="Chen C."/>
            <person name="Yan M."/>
            <person name="Daum C."/>
            <person name="Ng V."/>
            <person name="Clum A."/>
            <person name="Steindorff A."/>
            <person name="Ohm R.A."/>
            <person name="Martin F."/>
            <person name="Silar P."/>
            <person name="Natvig D.O."/>
            <person name="Lalanne C."/>
            <person name="Gautier V."/>
            <person name="Ament-Velasquez S.L."/>
            <person name="Kruys A."/>
            <person name="Hutchinson M.I."/>
            <person name="Powell A.J."/>
            <person name="Barry K."/>
            <person name="Miller A.N."/>
            <person name="Grigoriev I.V."/>
            <person name="Debuchy R."/>
            <person name="Gladieux P."/>
            <person name="Hiltunen Thoren M."/>
            <person name="Johannesson H."/>
        </authorList>
    </citation>
    <scope>NUCLEOTIDE SEQUENCE</scope>
    <source>
        <strain evidence="12">CBS 757.83</strain>
    </source>
</reference>
<evidence type="ECO:0000256" key="7">
    <source>
        <dbReference type="ARBA" id="ARBA00023163"/>
    </source>
</evidence>
<keyword evidence="6" id="KW-0805">Transcription regulation</keyword>
<dbReference type="GO" id="GO:0000981">
    <property type="term" value="F:DNA-binding transcription factor activity, RNA polymerase II-specific"/>
    <property type="evidence" value="ECO:0007669"/>
    <property type="project" value="InterPro"/>
</dbReference>
<evidence type="ECO:0000259" key="11">
    <source>
        <dbReference type="PROSITE" id="PS50157"/>
    </source>
</evidence>
<feature type="compositionally biased region" description="Low complexity" evidence="10">
    <location>
        <begin position="656"/>
        <end position="674"/>
    </location>
</feature>
<dbReference type="PANTHER" id="PTHR40626:SF32">
    <property type="entry name" value="ZINC FINGER PROTEIN RST2"/>
    <property type="match status" value="1"/>
</dbReference>
<dbReference type="Proteomes" id="UP001305647">
    <property type="component" value="Unassembled WGS sequence"/>
</dbReference>
<dbReference type="Gene3D" id="3.30.160.60">
    <property type="entry name" value="Classic Zinc Finger"/>
    <property type="match status" value="2"/>
</dbReference>
<accession>A0AAN6PV65</accession>
<dbReference type="GO" id="GO:0000785">
    <property type="term" value="C:chromatin"/>
    <property type="evidence" value="ECO:0007669"/>
    <property type="project" value="TreeGrafter"/>
</dbReference>
<feature type="domain" description="C2H2-type" evidence="11">
    <location>
        <begin position="170"/>
        <end position="197"/>
    </location>
</feature>
<evidence type="ECO:0000256" key="8">
    <source>
        <dbReference type="ARBA" id="ARBA00023242"/>
    </source>
</evidence>
<evidence type="ECO:0000256" key="4">
    <source>
        <dbReference type="ARBA" id="ARBA00022771"/>
    </source>
</evidence>
<feature type="compositionally biased region" description="Low complexity" evidence="10">
    <location>
        <begin position="241"/>
        <end position="256"/>
    </location>
</feature>
<dbReference type="InterPro" id="IPR036236">
    <property type="entry name" value="Znf_C2H2_sf"/>
</dbReference>
<protein>
    <recommendedName>
        <fullName evidence="11">C2H2-type domain-containing protein</fullName>
    </recommendedName>
</protein>
<keyword evidence="5" id="KW-0862">Zinc</keyword>
<dbReference type="FunFam" id="3.30.160.60:FF:000606">
    <property type="entry name" value="C2H2 transcription factor, putative"/>
    <property type="match status" value="1"/>
</dbReference>
<keyword evidence="4 9" id="KW-0863">Zinc-finger</keyword>
<feature type="region of interest" description="Disordered" evidence="10">
    <location>
        <begin position="213"/>
        <end position="410"/>
    </location>
</feature>
<organism evidence="12 13">
    <name type="scientific">Parathielavia hyrcaniae</name>
    <dbReference type="NCBI Taxonomy" id="113614"/>
    <lineage>
        <taxon>Eukaryota</taxon>
        <taxon>Fungi</taxon>
        <taxon>Dikarya</taxon>
        <taxon>Ascomycota</taxon>
        <taxon>Pezizomycotina</taxon>
        <taxon>Sordariomycetes</taxon>
        <taxon>Sordariomycetidae</taxon>
        <taxon>Sordariales</taxon>
        <taxon>Chaetomiaceae</taxon>
        <taxon>Parathielavia</taxon>
    </lineage>
</organism>
<dbReference type="InterPro" id="IPR051059">
    <property type="entry name" value="VerF-like"/>
</dbReference>
<keyword evidence="2" id="KW-0479">Metal-binding</keyword>
<dbReference type="PROSITE" id="PS50157">
    <property type="entry name" value="ZINC_FINGER_C2H2_2"/>
    <property type="match status" value="2"/>
</dbReference>
<dbReference type="AlphaFoldDB" id="A0AAN6PV65"/>
<comment type="caution">
    <text evidence="12">The sequence shown here is derived from an EMBL/GenBank/DDBJ whole genome shotgun (WGS) entry which is preliminary data.</text>
</comment>
<proteinExistence type="predicted"/>
<feature type="compositionally biased region" description="Low complexity" evidence="10">
    <location>
        <begin position="319"/>
        <end position="333"/>
    </location>
</feature>
<dbReference type="FunFam" id="3.30.160.60:FF:000758">
    <property type="entry name" value="C2H2 transcription factor, putative"/>
    <property type="match status" value="1"/>
</dbReference>
<keyword evidence="3" id="KW-0677">Repeat</keyword>
<reference evidence="12" key="2">
    <citation type="submission" date="2023-05" db="EMBL/GenBank/DDBJ databases">
        <authorList>
            <consortium name="Lawrence Berkeley National Laboratory"/>
            <person name="Steindorff A."/>
            <person name="Hensen N."/>
            <person name="Bonometti L."/>
            <person name="Westerberg I."/>
            <person name="Brannstrom I.O."/>
            <person name="Guillou S."/>
            <person name="Cros-Aarteil S."/>
            <person name="Calhoun S."/>
            <person name="Haridas S."/>
            <person name="Kuo A."/>
            <person name="Mondo S."/>
            <person name="Pangilinan J."/>
            <person name="Riley R."/>
            <person name="Labutti K."/>
            <person name="Andreopoulos B."/>
            <person name="Lipzen A."/>
            <person name="Chen C."/>
            <person name="Yanf M."/>
            <person name="Daum C."/>
            <person name="Ng V."/>
            <person name="Clum A."/>
            <person name="Ohm R."/>
            <person name="Martin F."/>
            <person name="Silar P."/>
            <person name="Natvig D."/>
            <person name="Lalanne C."/>
            <person name="Gautier V."/>
            <person name="Ament-Velasquez S.L."/>
            <person name="Kruys A."/>
            <person name="Hutchinson M.I."/>
            <person name="Powell A.J."/>
            <person name="Barry K."/>
            <person name="Miller A.N."/>
            <person name="Grigoriev I.V."/>
            <person name="Debuchy R."/>
            <person name="Gladieux P."/>
            <person name="Thoren M.H."/>
            <person name="Johannesson H."/>
        </authorList>
    </citation>
    <scope>NUCLEOTIDE SEQUENCE</scope>
    <source>
        <strain evidence="12">CBS 757.83</strain>
    </source>
</reference>
<dbReference type="GO" id="GO:0005634">
    <property type="term" value="C:nucleus"/>
    <property type="evidence" value="ECO:0007669"/>
    <property type="project" value="UniProtKB-SubCell"/>
</dbReference>
<feature type="compositionally biased region" description="Polar residues" evidence="10">
    <location>
        <begin position="369"/>
        <end position="384"/>
    </location>
</feature>
<evidence type="ECO:0000313" key="13">
    <source>
        <dbReference type="Proteomes" id="UP001305647"/>
    </source>
</evidence>
<feature type="region of interest" description="Disordered" evidence="10">
    <location>
        <begin position="636"/>
        <end position="675"/>
    </location>
</feature>
<feature type="region of interest" description="Disordered" evidence="10">
    <location>
        <begin position="1"/>
        <end position="137"/>
    </location>
</feature>
<evidence type="ECO:0000313" key="12">
    <source>
        <dbReference type="EMBL" id="KAK4098552.1"/>
    </source>
</evidence>
<keyword evidence="8" id="KW-0539">Nucleus</keyword>